<evidence type="ECO:0000256" key="2">
    <source>
        <dbReference type="ARBA" id="ARBA00023015"/>
    </source>
</evidence>
<comment type="subcellular location">
    <subcellularLocation>
        <location evidence="1">Nucleus</location>
    </subcellularLocation>
</comment>
<dbReference type="EMBL" id="RXIC02000022">
    <property type="protein sequence ID" value="KAB1217219.1"/>
    <property type="molecule type" value="Genomic_DNA"/>
</dbReference>
<evidence type="ECO:0000256" key="4">
    <source>
        <dbReference type="ARBA" id="ARBA00023163"/>
    </source>
</evidence>
<dbReference type="FunFam" id="2.170.150.80:FF:000005">
    <property type="entry name" value="NAC transcription factor 56"/>
    <property type="match status" value="1"/>
</dbReference>
<dbReference type="OrthoDB" id="1921961at2759"/>
<keyword evidence="3" id="KW-0238">DNA-binding</keyword>
<comment type="caution">
    <text evidence="8">The sequence shown here is derived from an EMBL/GenBank/DDBJ whole genome shotgun (WGS) entry which is preliminary data.</text>
</comment>
<dbReference type="GO" id="GO:0005634">
    <property type="term" value="C:nucleus"/>
    <property type="evidence" value="ECO:0007669"/>
    <property type="project" value="UniProtKB-SubCell"/>
</dbReference>
<gene>
    <name evidence="8" type="ORF">CJ030_MR4G021102</name>
</gene>
<keyword evidence="9" id="KW-1185">Reference proteome</keyword>
<evidence type="ECO:0000256" key="3">
    <source>
        <dbReference type="ARBA" id="ARBA00023125"/>
    </source>
</evidence>
<name>A0A6A1VWB0_9ROSI</name>
<protein>
    <submittedName>
        <fullName evidence="8">NAC transcription factor NAM-B2</fullName>
    </submittedName>
</protein>
<evidence type="ECO:0000256" key="6">
    <source>
        <dbReference type="SAM" id="MobiDB-lite"/>
    </source>
</evidence>
<proteinExistence type="predicted"/>
<keyword evidence="5" id="KW-0539">Nucleus</keyword>
<dbReference type="Proteomes" id="UP000516437">
    <property type="component" value="Chromosome 4"/>
</dbReference>
<dbReference type="Pfam" id="PF02365">
    <property type="entry name" value="NAM"/>
    <property type="match status" value="1"/>
</dbReference>
<dbReference type="GO" id="GO:0043565">
    <property type="term" value="F:sequence-specific DNA binding"/>
    <property type="evidence" value="ECO:0007669"/>
    <property type="project" value="UniProtKB-ARBA"/>
</dbReference>
<dbReference type="GO" id="GO:0048316">
    <property type="term" value="P:seed development"/>
    <property type="evidence" value="ECO:0007669"/>
    <property type="project" value="UniProtKB-ARBA"/>
</dbReference>
<evidence type="ECO:0000313" key="9">
    <source>
        <dbReference type="Proteomes" id="UP000516437"/>
    </source>
</evidence>
<dbReference type="PANTHER" id="PTHR31719:SF43">
    <property type="entry name" value="NAC TRANSCRIPTION FACTOR 56"/>
    <property type="match status" value="1"/>
</dbReference>
<feature type="compositionally biased region" description="Polar residues" evidence="6">
    <location>
        <begin position="1"/>
        <end position="13"/>
    </location>
</feature>
<dbReference type="SUPFAM" id="SSF101941">
    <property type="entry name" value="NAC domain"/>
    <property type="match status" value="1"/>
</dbReference>
<feature type="region of interest" description="Disordered" evidence="6">
    <location>
        <begin position="1"/>
        <end position="20"/>
    </location>
</feature>
<dbReference type="Gene3D" id="2.170.150.80">
    <property type="entry name" value="NAC domain"/>
    <property type="match status" value="1"/>
</dbReference>
<dbReference type="InterPro" id="IPR003441">
    <property type="entry name" value="NAC-dom"/>
</dbReference>
<feature type="domain" description="NAC" evidence="7">
    <location>
        <begin position="15"/>
        <end position="177"/>
    </location>
</feature>
<dbReference type="InterPro" id="IPR036093">
    <property type="entry name" value="NAC_dom_sf"/>
</dbReference>
<evidence type="ECO:0000256" key="5">
    <source>
        <dbReference type="ARBA" id="ARBA00023242"/>
    </source>
</evidence>
<dbReference type="PROSITE" id="PS51005">
    <property type="entry name" value="NAC"/>
    <property type="match status" value="1"/>
</dbReference>
<dbReference type="AlphaFoldDB" id="A0A6A1VWB0"/>
<dbReference type="GO" id="GO:0006355">
    <property type="term" value="P:regulation of DNA-templated transcription"/>
    <property type="evidence" value="ECO:0007669"/>
    <property type="project" value="InterPro"/>
</dbReference>
<keyword evidence="2" id="KW-0805">Transcription regulation</keyword>
<evidence type="ECO:0000256" key="1">
    <source>
        <dbReference type="ARBA" id="ARBA00004123"/>
    </source>
</evidence>
<keyword evidence="4" id="KW-0804">Transcription</keyword>
<dbReference type="PANTHER" id="PTHR31719">
    <property type="entry name" value="NAC TRANSCRIPTION FACTOR 56"/>
    <property type="match status" value="1"/>
</dbReference>
<sequence>MESTDLSTGSQHPNLPPGFRFHPTDEELVVHYLKKKTSSAPLPVAIIAEVDLYKFDPWELPAKASFGEQEWYFFSPRDRKYPNGARPNRAATSGYWKATGTDKPVLSSGSNQKVGVKKALVFYGGKPPKGIKTNWIMHEYRMADNKASNKPPGICDFGNKKKSLRLDDWVLCRIYKKNNTPRAMDHEREESMDDVIGTIPPSVAVGQQHVKLQLQKTTTSYGPLLDNYQNLFGEIVSSDGINSASTMSQLASSSSKPELYLDPVLATSNDLPLKRTLPSLYWNKDQDAAGSSSSKRLHFDDSDESVARTDGNASTSISTLLSHLPQTPSFHPQVMLGSIGDSLFRAPSQLQGLNWYA</sequence>
<evidence type="ECO:0000259" key="7">
    <source>
        <dbReference type="PROSITE" id="PS51005"/>
    </source>
</evidence>
<organism evidence="8 9">
    <name type="scientific">Morella rubra</name>
    <name type="common">Chinese bayberry</name>
    <dbReference type="NCBI Taxonomy" id="262757"/>
    <lineage>
        <taxon>Eukaryota</taxon>
        <taxon>Viridiplantae</taxon>
        <taxon>Streptophyta</taxon>
        <taxon>Embryophyta</taxon>
        <taxon>Tracheophyta</taxon>
        <taxon>Spermatophyta</taxon>
        <taxon>Magnoliopsida</taxon>
        <taxon>eudicotyledons</taxon>
        <taxon>Gunneridae</taxon>
        <taxon>Pentapetalae</taxon>
        <taxon>rosids</taxon>
        <taxon>fabids</taxon>
        <taxon>Fagales</taxon>
        <taxon>Myricaceae</taxon>
        <taxon>Morella</taxon>
    </lineage>
</organism>
<feature type="region of interest" description="Disordered" evidence="6">
    <location>
        <begin position="286"/>
        <end position="311"/>
    </location>
</feature>
<accession>A0A6A1VWB0</accession>
<evidence type="ECO:0000313" key="8">
    <source>
        <dbReference type="EMBL" id="KAB1217219.1"/>
    </source>
</evidence>
<reference evidence="8 9" key="1">
    <citation type="journal article" date="2019" name="Plant Biotechnol. J.">
        <title>The red bayberry genome and genetic basis of sex determination.</title>
        <authorList>
            <person name="Jia H.M."/>
            <person name="Jia H.J."/>
            <person name="Cai Q.L."/>
            <person name="Wang Y."/>
            <person name="Zhao H.B."/>
            <person name="Yang W.F."/>
            <person name="Wang G.Y."/>
            <person name="Li Y.H."/>
            <person name="Zhan D.L."/>
            <person name="Shen Y.T."/>
            <person name="Niu Q.F."/>
            <person name="Chang L."/>
            <person name="Qiu J."/>
            <person name="Zhao L."/>
            <person name="Xie H.B."/>
            <person name="Fu W.Y."/>
            <person name="Jin J."/>
            <person name="Li X.W."/>
            <person name="Jiao Y."/>
            <person name="Zhou C.C."/>
            <person name="Tu T."/>
            <person name="Chai C.Y."/>
            <person name="Gao J.L."/>
            <person name="Fan L.J."/>
            <person name="van de Weg E."/>
            <person name="Wang J.Y."/>
            <person name="Gao Z.S."/>
        </authorList>
    </citation>
    <scope>NUCLEOTIDE SEQUENCE [LARGE SCALE GENOMIC DNA]</scope>
    <source>
        <tissue evidence="8">Leaves</tissue>
    </source>
</reference>